<name>A0AAE0SUT2_9BIVA</name>
<protein>
    <submittedName>
        <fullName evidence="1">Uncharacterized protein</fullName>
    </submittedName>
</protein>
<comment type="caution">
    <text evidence="1">The sequence shown here is derived from an EMBL/GenBank/DDBJ whole genome shotgun (WGS) entry which is preliminary data.</text>
</comment>
<dbReference type="Proteomes" id="UP001195483">
    <property type="component" value="Unassembled WGS sequence"/>
</dbReference>
<evidence type="ECO:0000313" key="1">
    <source>
        <dbReference type="EMBL" id="KAK3598144.1"/>
    </source>
</evidence>
<dbReference type="EMBL" id="JAEAOA010001544">
    <property type="protein sequence ID" value="KAK3598144.1"/>
    <property type="molecule type" value="Genomic_DNA"/>
</dbReference>
<keyword evidence="2" id="KW-1185">Reference proteome</keyword>
<organism evidence="1 2">
    <name type="scientific">Potamilus streckersoni</name>
    <dbReference type="NCBI Taxonomy" id="2493646"/>
    <lineage>
        <taxon>Eukaryota</taxon>
        <taxon>Metazoa</taxon>
        <taxon>Spiralia</taxon>
        <taxon>Lophotrochozoa</taxon>
        <taxon>Mollusca</taxon>
        <taxon>Bivalvia</taxon>
        <taxon>Autobranchia</taxon>
        <taxon>Heteroconchia</taxon>
        <taxon>Palaeoheterodonta</taxon>
        <taxon>Unionida</taxon>
        <taxon>Unionoidea</taxon>
        <taxon>Unionidae</taxon>
        <taxon>Ambleminae</taxon>
        <taxon>Lampsilini</taxon>
        <taxon>Potamilus</taxon>
    </lineage>
</organism>
<accession>A0AAE0SUT2</accession>
<reference evidence="1" key="1">
    <citation type="journal article" date="2021" name="Genome Biol. Evol.">
        <title>A High-Quality Reference Genome for a Parasitic Bivalve with Doubly Uniparental Inheritance (Bivalvia: Unionida).</title>
        <authorList>
            <person name="Smith C.H."/>
        </authorList>
    </citation>
    <scope>NUCLEOTIDE SEQUENCE</scope>
    <source>
        <strain evidence="1">CHS0354</strain>
    </source>
</reference>
<sequence length="105" mass="11871">MPCSHLQMVQGDIFIILQRSSISFKCGTILCQKIFHFSTSPNNKLDRPKKILTPLGLWPLNYLLVVPTIRPAIAQPSQKFQMIKENMSNAHPGMTETDNMKGTNE</sequence>
<dbReference type="AlphaFoldDB" id="A0AAE0SUT2"/>
<proteinExistence type="predicted"/>
<reference evidence="1" key="3">
    <citation type="submission" date="2023-05" db="EMBL/GenBank/DDBJ databases">
        <authorList>
            <person name="Smith C.H."/>
        </authorList>
    </citation>
    <scope>NUCLEOTIDE SEQUENCE</scope>
    <source>
        <strain evidence="1">CHS0354</strain>
        <tissue evidence="1">Mantle</tissue>
    </source>
</reference>
<gene>
    <name evidence="1" type="ORF">CHS0354_025831</name>
</gene>
<reference evidence="1" key="2">
    <citation type="journal article" date="2021" name="Genome Biol. Evol.">
        <title>Developing a high-quality reference genome for a parasitic bivalve with doubly uniparental inheritance (Bivalvia: Unionida).</title>
        <authorList>
            <person name="Smith C.H."/>
        </authorList>
    </citation>
    <scope>NUCLEOTIDE SEQUENCE</scope>
    <source>
        <strain evidence="1">CHS0354</strain>
        <tissue evidence="1">Mantle</tissue>
    </source>
</reference>
<evidence type="ECO:0000313" key="2">
    <source>
        <dbReference type="Proteomes" id="UP001195483"/>
    </source>
</evidence>